<accession>E7N4T3</accession>
<proteinExistence type="predicted"/>
<organism evidence="1 2">
    <name type="scientific">Selenomonas artemidis F0399</name>
    <dbReference type="NCBI Taxonomy" id="749551"/>
    <lineage>
        <taxon>Bacteria</taxon>
        <taxon>Bacillati</taxon>
        <taxon>Bacillota</taxon>
        <taxon>Negativicutes</taxon>
        <taxon>Selenomonadales</taxon>
        <taxon>Selenomonadaceae</taxon>
        <taxon>Selenomonas</taxon>
    </lineage>
</organism>
<dbReference type="AlphaFoldDB" id="E7N4T3"/>
<dbReference type="HOGENOM" id="CLU_3257689_0_0_9"/>
<dbReference type="Proteomes" id="UP000004633">
    <property type="component" value="Unassembled WGS sequence"/>
</dbReference>
<keyword evidence="2" id="KW-1185">Reference proteome</keyword>
<evidence type="ECO:0000313" key="2">
    <source>
        <dbReference type="Proteomes" id="UP000004633"/>
    </source>
</evidence>
<gene>
    <name evidence="1" type="ORF">HMPREF9555_02028</name>
</gene>
<dbReference type="EMBL" id="AECV01000057">
    <property type="protein sequence ID" value="EFW28814.1"/>
    <property type="molecule type" value="Genomic_DNA"/>
</dbReference>
<sequence>MPGQNMRPIPMLYFCDNNTAKHKIQVEAYASGVIGGTYDQKI</sequence>
<name>E7N4T3_9FIRM</name>
<evidence type="ECO:0000313" key="1">
    <source>
        <dbReference type="EMBL" id="EFW28814.1"/>
    </source>
</evidence>
<reference evidence="1 2" key="1">
    <citation type="submission" date="2010-08" db="EMBL/GenBank/DDBJ databases">
        <authorList>
            <person name="Weinstock G."/>
            <person name="Sodergren E."/>
            <person name="Clifton S."/>
            <person name="Fulton L."/>
            <person name="Fulton B."/>
            <person name="Courtney L."/>
            <person name="Fronick C."/>
            <person name="Harrison M."/>
            <person name="Strong C."/>
            <person name="Farmer C."/>
            <person name="Delahaunty K."/>
            <person name="Markovic C."/>
            <person name="Hall O."/>
            <person name="Minx P."/>
            <person name="Tomlinson C."/>
            <person name="Mitreva M."/>
            <person name="Hou S."/>
            <person name="Chen J."/>
            <person name="Wollam A."/>
            <person name="Pepin K.H."/>
            <person name="Johnson M."/>
            <person name="Bhonagiri V."/>
            <person name="Zhang X."/>
            <person name="Suruliraj S."/>
            <person name="Warren W."/>
            <person name="Chinwalla A."/>
            <person name="Mardis E.R."/>
            <person name="Wilson R.K."/>
        </authorList>
    </citation>
    <scope>NUCLEOTIDE SEQUENCE [LARGE SCALE GENOMIC DNA]</scope>
    <source>
        <strain evidence="1 2">F0399</strain>
    </source>
</reference>
<protein>
    <submittedName>
        <fullName evidence="1">Uncharacterized protein</fullName>
    </submittedName>
</protein>
<comment type="caution">
    <text evidence="1">The sequence shown here is derived from an EMBL/GenBank/DDBJ whole genome shotgun (WGS) entry which is preliminary data.</text>
</comment>